<dbReference type="InterPro" id="IPR006626">
    <property type="entry name" value="PbH1"/>
</dbReference>
<gene>
    <name evidence="1" type="ORF">GCM10009092_10670</name>
</gene>
<dbReference type="InterPro" id="IPR012334">
    <property type="entry name" value="Pectin_lyas_fold"/>
</dbReference>
<dbReference type="InterPro" id="IPR039513">
    <property type="entry name" value="PL-6"/>
</dbReference>
<dbReference type="SMART" id="SM00710">
    <property type="entry name" value="PbH1"/>
    <property type="match status" value="9"/>
</dbReference>
<comment type="caution">
    <text evidence="1">The sequence shown here is derived from an EMBL/GenBank/DDBJ whole genome shotgun (WGS) entry which is preliminary data.</text>
</comment>
<dbReference type="EMBL" id="BAAAEI010000006">
    <property type="protein sequence ID" value="GAA0348152.1"/>
    <property type="molecule type" value="Genomic_DNA"/>
</dbReference>
<dbReference type="InterPro" id="IPR011050">
    <property type="entry name" value="Pectin_lyase_fold/virulence"/>
</dbReference>
<proteinExistence type="predicted"/>
<sequence length="781" mass="85844">MQKVFLASSTLGSEANISDEAQDLGMHLFNGYLLKISLTLALASAAVVVHATEYFVGSKADYKKISSNLVAGDKVILKNGVWTDFEILLTGQGQADNPIQLTAETKGQVILSGQSNLRLAGQHLIVSGLVFKNGFTPSSAVIEFRKNSDELAFHSRVTEVVIDNYNNPDKQESDYWVALYGQHNRLDHSHFVGKRNKGVTIAVRLNSEKSQQNHHQIDHNYFGYRPTFGSNGAETLRIGTSHYSLTDSYTLVENNYFEHTNGEVEIISVKSGKNILRGNLFYEARGTLTLRHGNGNIVEQNIFLGNGVEHTGGIRVINKDQVIRNNYLEGLTGYRFGSGFTVMNGVPDSPINRYHQVENALISNNSFINVRHIHLAAGSDAERTAVPINSVMKNNLIFNNDHQQPFSLFDDVSGIELSANITNVRVPEALAYGVQQQDVALERGKNGLMYPESDALNAGAKRNLNVLSKTDTGVSWYPKSPAVVAFDSGTIHNVGKGSDTLLAAISKAESGDILELANGQYDIPKLVKIDKTLTIKAAHQGQTRLSFERSTLFELQDGGSLKLEGLSISGKHSPDSAGNTVVRTQKWGMVENYRFIMLNSQVENLDINHSFDFFATGKGAFADEITLIGNTFENVTGDILRLNTELEDLGIYNAEYVTLKGNTFSNVDGAVVKLYRGGTDESTFGPHLLMTDNRLNQVGHGKRNKHQSSLYLHGVQVAYILQNTFVRSASIVIEHTVGEPITVIKGNRFDSTQAPTVTELRVEGPHTAVVEDNKTVNTERR</sequence>
<dbReference type="Gene3D" id="2.160.20.10">
    <property type="entry name" value="Single-stranded right-handed beta-helix, Pectin lyase-like"/>
    <property type="match status" value="2"/>
</dbReference>
<reference evidence="2" key="1">
    <citation type="journal article" date="2019" name="Int. J. Syst. Evol. Microbiol.">
        <title>The Global Catalogue of Microorganisms (GCM) 10K type strain sequencing project: providing services to taxonomists for standard genome sequencing and annotation.</title>
        <authorList>
            <consortium name="The Broad Institute Genomics Platform"/>
            <consortium name="The Broad Institute Genome Sequencing Center for Infectious Disease"/>
            <person name="Wu L."/>
            <person name="Ma J."/>
        </authorList>
    </citation>
    <scope>NUCLEOTIDE SEQUENCE [LARGE SCALE GENOMIC DNA]</scope>
    <source>
        <strain evidence="2">JCM 13378</strain>
    </source>
</reference>
<evidence type="ECO:0008006" key="3">
    <source>
        <dbReference type="Google" id="ProtNLM"/>
    </source>
</evidence>
<evidence type="ECO:0000313" key="1">
    <source>
        <dbReference type="EMBL" id="GAA0348152.1"/>
    </source>
</evidence>
<evidence type="ECO:0000313" key="2">
    <source>
        <dbReference type="Proteomes" id="UP001501757"/>
    </source>
</evidence>
<keyword evidence="2" id="KW-1185">Reference proteome</keyword>
<accession>A0ABP3GLD6</accession>
<organism evidence="1 2">
    <name type="scientific">Bowmanella denitrificans</name>
    <dbReference type="NCBI Taxonomy" id="366582"/>
    <lineage>
        <taxon>Bacteria</taxon>
        <taxon>Pseudomonadati</taxon>
        <taxon>Pseudomonadota</taxon>
        <taxon>Gammaproteobacteria</taxon>
        <taxon>Alteromonadales</taxon>
        <taxon>Alteromonadaceae</taxon>
        <taxon>Bowmanella</taxon>
    </lineage>
</organism>
<dbReference type="Pfam" id="PF14592">
    <property type="entry name" value="Chondroitinas_B"/>
    <property type="match status" value="1"/>
</dbReference>
<dbReference type="Proteomes" id="UP001501757">
    <property type="component" value="Unassembled WGS sequence"/>
</dbReference>
<name>A0ABP3GLD6_9ALTE</name>
<dbReference type="SUPFAM" id="SSF51126">
    <property type="entry name" value="Pectin lyase-like"/>
    <property type="match status" value="2"/>
</dbReference>
<dbReference type="CDD" id="cd14251">
    <property type="entry name" value="PL-6"/>
    <property type="match status" value="1"/>
</dbReference>
<protein>
    <recommendedName>
        <fullName evidence="3">Alginate lyase</fullName>
    </recommendedName>
</protein>